<protein>
    <submittedName>
        <fullName evidence="9">Cation efflux family protein</fullName>
    </submittedName>
</protein>
<proteinExistence type="predicted"/>
<evidence type="ECO:0000256" key="3">
    <source>
        <dbReference type="ARBA" id="ARBA00022692"/>
    </source>
</evidence>
<dbReference type="Pfam" id="PF01545">
    <property type="entry name" value="Cation_efflux"/>
    <property type="match status" value="1"/>
</dbReference>
<dbReference type="Proteomes" id="UP000054558">
    <property type="component" value="Unassembled WGS sequence"/>
</dbReference>
<dbReference type="InterPro" id="IPR027470">
    <property type="entry name" value="Cation_efflux_CTD"/>
</dbReference>
<feature type="transmembrane region" description="Helical" evidence="6">
    <location>
        <begin position="107"/>
        <end position="128"/>
    </location>
</feature>
<keyword evidence="2" id="KW-0813">Transport</keyword>
<keyword evidence="4 6" id="KW-1133">Transmembrane helix</keyword>
<evidence type="ECO:0000313" key="9">
    <source>
        <dbReference type="EMBL" id="GAQ81362.1"/>
    </source>
</evidence>
<gene>
    <name evidence="9" type="ORF">KFL_000780240</name>
</gene>
<dbReference type="Gene3D" id="3.30.70.1350">
    <property type="entry name" value="Cation efflux protein, cytoplasmic domain"/>
    <property type="match status" value="1"/>
</dbReference>
<feature type="transmembrane region" description="Helical" evidence="6">
    <location>
        <begin position="148"/>
        <end position="168"/>
    </location>
</feature>
<evidence type="ECO:0000256" key="6">
    <source>
        <dbReference type="SAM" id="Phobius"/>
    </source>
</evidence>
<name>A0A1Y1HU50_KLENI</name>
<reference evidence="9 10" key="1">
    <citation type="journal article" date="2014" name="Nat. Commun.">
        <title>Klebsormidium flaccidum genome reveals primary factors for plant terrestrial adaptation.</title>
        <authorList>
            <person name="Hori K."/>
            <person name="Maruyama F."/>
            <person name="Fujisawa T."/>
            <person name="Togashi T."/>
            <person name="Yamamoto N."/>
            <person name="Seo M."/>
            <person name="Sato S."/>
            <person name="Yamada T."/>
            <person name="Mori H."/>
            <person name="Tajima N."/>
            <person name="Moriyama T."/>
            <person name="Ikeuchi M."/>
            <person name="Watanabe M."/>
            <person name="Wada H."/>
            <person name="Kobayashi K."/>
            <person name="Saito M."/>
            <person name="Masuda T."/>
            <person name="Sasaki-Sekimoto Y."/>
            <person name="Mashiguchi K."/>
            <person name="Awai K."/>
            <person name="Shimojima M."/>
            <person name="Masuda S."/>
            <person name="Iwai M."/>
            <person name="Nobusawa T."/>
            <person name="Narise T."/>
            <person name="Kondo S."/>
            <person name="Saito H."/>
            <person name="Sato R."/>
            <person name="Murakawa M."/>
            <person name="Ihara Y."/>
            <person name="Oshima-Yamada Y."/>
            <person name="Ohtaka K."/>
            <person name="Satoh M."/>
            <person name="Sonobe K."/>
            <person name="Ishii M."/>
            <person name="Ohtani R."/>
            <person name="Kanamori-Sato M."/>
            <person name="Honoki R."/>
            <person name="Miyazaki D."/>
            <person name="Mochizuki H."/>
            <person name="Umetsu J."/>
            <person name="Higashi K."/>
            <person name="Shibata D."/>
            <person name="Kamiya Y."/>
            <person name="Sato N."/>
            <person name="Nakamura Y."/>
            <person name="Tabata S."/>
            <person name="Ida S."/>
            <person name="Kurokawa K."/>
            <person name="Ohta H."/>
        </authorList>
    </citation>
    <scope>NUCLEOTIDE SEQUENCE [LARGE SCALE GENOMIC DNA]</scope>
    <source>
        <strain evidence="9 10">NIES-2285</strain>
    </source>
</reference>
<evidence type="ECO:0000259" key="7">
    <source>
        <dbReference type="Pfam" id="PF01545"/>
    </source>
</evidence>
<dbReference type="AlphaFoldDB" id="A0A1Y1HU50"/>
<dbReference type="EMBL" id="DF237027">
    <property type="protein sequence ID" value="GAQ81362.1"/>
    <property type="molecule type" value="Genomic_DNA"/>
</dbReference>
<feature type="transmembrane region" description="Helical" evidence="6">
    <location>
        <begin position="39"/>
        <end position="60"/>
    </location>
</feature>
<dbReference type="PANTHER" id="PTHR43840">
    <property type="entry name" value="MITOCHONDRIAL METAL TRANSPORTER 1-RELATED"/>
    <property type="match status" value="1"/>
</dbReference>
<dbReference type="Pfam" id="PF16916">
    <property type="entry name" value="ZT_dimer"/>
    <property type="match status" value="1"/>
</dbReference>
<dbReference type="SUPFAM" id="SSF160240">
    <property type="entry name" value="Cation efflux protein cytoplasmic domain-like"/>
    <property type="match status" value="1"/>
</dbReference>
<sequence length="365" mass="40877">MSHSEDGPGAAQHSHYFPVPGYESPQPSDPEAYTKKLKWAFQASWAVNWFLLIAKAYIYFVSNSKAVLASLADSAVDLASQIVISLAEHYMAKASPLYPVGRARLEALGVIGCACIMSMASLEVLQFSALDLYDGFVKHKHPELDLGVLIYVVFGIGTLLKLVLYLYCDSLKARSDSMAALAEDHLNDVISVAGALVTAVIASHWKNEWWVDPVGAIVISVWIIWRWVSLTYSQVKKIVGYSAPPEFVKQIEDLAHAHHGNLAVDCTRAYHFGSRYNVEMEIVLPGDMTVTESHDIALELQHKIEAFEDVERAFIHVDYRRRDSPEHKVERMLLEAQEREEQQARLEKEDGRGLIRQLAAQNSLV</sequence>
<feature type="transmembrane region" description="Helical" evidence="6">
    <location>
        <begin position="211"/>
        <end position="228"/>
    </location>
</feature>
<dbReference type="OrthoDB" id="78296at2759"/>
<dbReference type="InterPro" id="IPR036837">
    <property type="entry name" value="Cation_efflux_CTD_sf"/>
</dbReference>
<dbReference type="SUPFAM" id="SSF161111">
    <property type="entry name" value="Cation efflux protein transmembrane domain-like"/>
    <property type="match status" value="1"/>
</dbReference>
<dbReference type="NCBIfam" id="TIGR01297">
    <property type="entry name" value="CDF"/>
    <property type="match status" value="1"/>
</dbReference>
<keyword evidence="5 6" id="KW-0472">Membrane</keyword>
<organism evidence="9 10">
    <name type="scientific">Klebsormidium nitens</name>
    <name type="common">Green alga</name>
    <name type="synonym">Ulothrix nitens</name>
    <dbReference type="NCBI Taxonomy" id="105231"/>
    <lineage>
        <taxon>Eukaryota</taxon>
        <taxon>Viridiplantae</taxon>
        <taxon>Streptophyta</taxon>
        <taxon>Klebsormidiophyceae</taxon>
        <taxon>Klebsormidiales</taxon>
        <taxon>Klebsormidiaceae</taxon>
        <taxon>Klebsormidium</taxon>
    </lineage>
</organism>
<keyword evidence="10" id="KW-1185">Reference proteome</keyword>
<feature type="domain" description="Cation efflux protein cytoplasmic" evidence="8">
    <location>
        <begin position="244"/>
        <end position="318"/>
    </location>
</feature>
<evidence type="ECO:0000256" key="4">
    <source>
        <dbReference type="ARBA" id="ARBA00022989"/>
    </source>
</evidence>
<evidence type="ECO:0000259" key="8">
    <source>
        <dbReference type="Pfam" id="PF16916"/>
    </source>
</evidence>
<dbReference type="GO" id="GO:0008324">
    <property type="term" value="F:monoatomic cation transmembrane transporter activity"/>
    <property type="evidence" value="ECO:0000318"/>
    <property type="project" value="GO_Central"/>
</dbReference>
<feature type="domain" description="Cation efflux protein transmembrane" evidence="7">
    <location>
        <begin position="43"/>
        <end position="237"/>
    </location>
</feature>
<dbReference type="STRING" id="105231.A0A1Y1HU50"/>
<dbReference type="InterPro" id="IPR027469">
    <property type="entry name" value="Cation_efflux_TMD_sf"/>
</dbReference>
<dbReference type="PANTHER" id="PTHR43840:SF52">
    <property type="entry name" value="CATION EFFLUX FAMILY PROTEIN"/>
    <property type="match status" value="1"/>
</dbReference>
<dbReference type="GO" id="GO:0016020">
    <property type="term" value="C:membrane"/>
    <property type="evidence" value="ECO:0000318"/>
    <property type="project" value="GO_Central"/>
</dbReference>
<evidence type="ECO:0000313" key="10">
    <source>
        <dbReference type="Proteomes" id="UP000054558"/>
    </source>
</evidence>
<evidence type="ECO:0000256" key="2">
    <source>
        <dbReference type="ARBA" id="ARBA00022448"/>
    </source>
</evidence>
<keyword evidence="3 6" id="KW-0812">Transmembrane</keyword>
<evidence type="ECO:0000256" key="5">
    <source>
        <dbReference type="ARBA" id="ARBA00023136"/>
    </source>
</evidence>
<evidence type="ECO:0000256" key="1">
    <source>
        <dbReference type="ARBA" id="ARBA00004141"/>
    </source>
</evidence>
<feature type="transmembrane region" description="Helical" evidence="6">
    <location>
        <begin position="189"/>
        <end position="205"/>
    </location>
</feature>
<dbReference type="OMA" id="CWALRNQ"/>
<comment type="subcellular location">
    <subcellularLocation>
        <location evidence="1">Membrane</location>
        <topology evidence="1">Multi-pass membrane protein</topology>
    </subcellularLocation>
</comment>
<dbReference type="InterPro" id="IPR002524">
    <property type="entry name" value="Cation_efflux"/>
</dbReference>
<dbReference type="Gene3D" id="1.20.1510.10">
    <property type="entry name" value="Cation efflux protein transmembrane domain"/>
    <property type="match status" value="1"/>
</dbReference>
<dbReference type="InterPro" id="IPR058533">
    <property type="entry name" value="Cation_efflux_TM"/>
</dbReference>
<accession>A0A1Y1HU50</accession>
<dbReference type="InterPro" id="IPR050291">
    <property type="entry name" value="CDF_Transporter"/>
</dbReference>